<dbReference type="Pfam" id="PF00092">
    <property type="entry name" value="VWA"/>
    <property type="match status" value="2"/>
</dbReference>
<feature type="compositionally biased region" description="Basic and acidic residues" evidence="5">
    <location>
        <begin position="1475"/>
        <end position="1489"/>
    </location>
</feature>
<feature type="compositionally biased region" description="Basic and acidic residues" evidence="5">
    <location>
        <begin position="2067"/>
        <end position="2076"/>
    </location>
</feature>
<feature type="region of interest" description="Disordered" evidence="5">
    <location>
        <begin position="2120"/>
        <end position="2305"/>
    </location>
</feature>
<feature type="compositionally biased region" description="Low complexity" evidence="5">
    <location>
        <begin position="1105"/>
        <end position="1125"/>
    </location>
</feature>
<feature type="domain" description="Fibronectin type-III" evidence="9">
    <location>
        <begin position="605"/>
        <end position="697"/>
    </location>
</feature>
<evidence type="ECO:0000259" key="8">
    <source>
        <dbReference type="PROSITE" id="PS50279"/>
    </source>
</evidence>
<dbReference type="InterPro" id="IPR036116">
    <property type="entry name" value="FN3_sf"/>
</dbReference>
<proteinExistence type="predicted"/>
<keyword evidence="2" id="KW-0272">Extracellular matrix</keyword>
<dbReference type="SMART" id="SM00060">
    <property type="entry name" value="FN3"/>
    <property type="match status" value="5"/>
</dbReference>
<evidence type="ECO:0000256" key="5">
    <source>
        <dbReference type="SAM" id="MobiDB-lite"/>
    </source>
</evidence>
<dbReference type="Proteomes" id="UP001652642">
    <property type="component" value="Chromosome 5"/>
</dbReference>
<feature type="compositionally biased region" description="Polar residues" evidence="5">
    <location>
        <begin position="1641"/>
        <end position="1656"/>
    </location>
</feature>
<keyword evidence="4" id="KW-1015">Disulfide bond</keyword>
<dbReference type="GeneID" id="110082618"/>
<dbReference type="PROSITE" id="PS50279">
    <property type="entry name" value="BPTI_KUNITZ_2"/>
    <property type="match status" value="1"/>
</dbReference>
<feature type="compositionally biased region" description="Low complexity" evidence="5">
    <location>
        <begin position="2121"/>
        <end position="2130"/>
    </location>
</feature>
<feature type="domain" description="VWFA" evidence="7">
    <location>
        <begin position="35"/>
        <end position="211"/>
    </location>
</feature>
<feature type="compositionally biased region" description="Low complexity" evidence="5">
    <location>
        <begin position="2165"/>
        <end position="2177"/>
    </location>
</feature>
<dbReference type="SUPFAM" id="SSF49265">
    <property type="entry name" value="Fibronectin type III"/>
    <property type="match status" value="3"/>
</dbReference>
<dbReference type="PANTHER" id="PTHR24023:SF1082">
    <property type="entry name" value="COLLAGEN TRIPLE HELIX REPEAT"/>
    <property type="match status" value="1"/>
</dbReference>
<evidence type="ECO:0000256" key="1">
    <source>
        <dbReference type="ARBA" id="ARBA00004498"/>
    </source>
</evidence>
<dbReference type="InterPro" id="IPR036465">
    <property type="entry name" value="vWFA_dom_sf"/>
</dbReference>
<feature type="compositionally biased region" description="Low complexity" evidence="5">
    <location>
        <begin position="2240"/>
        <end position="2264"/>
    </location>
</feature>
<accession>A0ABM5GLN4</accession>
<dbReference type="SUPFAM" id="SSF53300">
    <property type="entry name" value="vWA-like"/>
    <property type="match status" value="2"/>
</dbReference>
<feature type="compositionally biased region" description="Basic and acidic residues" evidence="5">
    <location>
        <begin position="1385"/>
        <end position="1397"/>
    </location>
</feature>
<feature type="compositionally biased region" description="Pro residues" evidence="5">
    <location>
        <begin position="1126"/>
        <end position="1140"/>
    </location>
</feature>
<dbReference type="Pfam" id="PF00014">
    <property type="entry name" value="Kunitz_BPTI"/>
    <property type="match status" value="1"/>
</dbReference>
<dbReference type="InterPro" id="IPR050149">
    <property type="entry name" value="Collagen_superfamily"/>
</dbReference>
<evidence type="ECO:0000259" key="9">
    <source>
        <dbReference type="PROSITE" id="PS50853"/>
    </source>
</evidence>
<keyword evidence="10" id="KW-1185">Reference proteome</keyword>
<evidence type="ECO:0000256" key="6">
    <source>
        <dbReference type="SAM" id="SignalP"/>
    </source>
</evidence>
<feature type="region of interest" description="Disordered" evidence="5">
    <location>
        <begin position="724"/>
        <end position="756"/>
    </location>
</feature>
<dbReference type="PRINTS" id="PR00759">
    <property type="entry name" value="BASICPTASE"/>
</dbReference>
<evidence type="ECO:0000313" key="11">
    <source>
        <dbReference type="RefSeq" id="XP_072858564.1"/>
    </source>
</evidence>
<feature type="signal peptide" evidence="6">
    <location>
        <begin position="1"/>
        <end position="23"/>
    </location>
</feature>
<evidence type="ECO:0000256" key="2">
    <source>
        <dbReference type="ARBA" id="ARBA00022530"/>
    </source>
</evidence>
<feature type="compositionally biased region" description="Gly residues" evidence="5">
    <location>
        <begin position="2143"/>
        <end position="2152"/>
    </location>
</feature>
<feature type="compositionally biased region" description="Basic and acidic residues" evidence="5">
    <location>
        <begin position="2296"/>
        <end position="2305"/>
    </location>
</feature>
<dbReference type="PROSITE" id="PS50853">
    <property type="entry name" value="FN3"/>
    <property type="match status" value="4"/>
</dbReference>
<reference evidence="11" key="1">
    <citation type="submission" date="2025-08" db="UniProtKB">
        <authorList>
            <consortium name="RefSeq"/>
        </authorList>
    </citation>
    <scope>IDENTIFICATION</scope>
</reference>
<dbReference type="SMART" id="SM00327">
    <property type="entry name" value="VWA"/>
    <property type="match status" value="2"/>
</dbReference>
<feature type="compositionally biased region" description="Basic and acidic residues" evidence="5">
    <location>
        <begin position="1247"/>
        <end position="1262"/>
    </location>
</feature>
<feature type="chain" id="PRO_5047354712" evidence="6">
    <location>
        <begin position="24"/>
        <end position="2452"/>
    </location>
</feature>
<dbReference type="Pfam" id="PF01391">
    <property type="entry name" value="Collagen"/>
    <property type="match status" value="8"/>
</dbReference>
<dbReference type="SMART" id="SM00131">
    <property type="entry name" value="KU"/>
    <property type="match status" value="1"/>
</dbReference>
<dbReference type="Gene3D" id="3.40.50.410">
    <property type="entry name" value="von Willebrand factor, type A domain"/>
    <property type="match status" value="2"/>
</dbReference>
<dbReference type="CDD" id="cd22627">
    <property type="entry name" value="Kunitz_collagen_alpha1_VII"/>
    <property type="match status" value="1"/>
</dbReference>
<feature type="region of interest" description="Disordered" evidence="5">
    <location>
        <begin position="976"/>
        <end position="1017"/>
    </location>
</feature>
<dbReference type="InterPro" id="IPR003961">
    <property type="entry name" value="FN3_dom"/>
</dbReference>
<feature type="domain" description="BPTI/Kunitz inhibitor" evidence="8">
    <location>
        <begin position="2387"/>
        <end position="2437"/>
    </location>
</feature>
<feature type="compositionally biased region" description="Basic and acidic residues" evidence="5">
    <location>
        <begin position="1425"/>
        <end position="1451"/>
    </location>
</feature>
<keyword evidence="6" id="KW-0732">Signal</keyword>
<protein>
    <submittedName>
        <fullName evidence="11">Uncharacterized protein isoform X1</fullName>
    </submittedName>
</protein>
<dbReference type="RefSeq" id="XP_072858564.1">
    <property type="nucleotide sequence ID" value="XM_073002463.1"/>
</dbReference>
<evidence type="ECO:0000256" key="4">
    <source>
        <dbReference type="ARBA" id="ARBA00023157"/>
    </source>
</evidence>
<organism evidence="10 11">
    <name type="scientific">Pogona vitticeps</name>
    <name type="common">central bearded dragon</name>
    <dbReference type="NCBI Taxonomy" id="103695"/>
    <lineage>
        <taxon>Eukaryota</taxon>
        <taxon>Metazoa</taxon>
        <taxon>Chordata</taxon>
        <taxon>Craniata</taxon>
        <taxon>Vertebrata</taxon>
        <taxon>Euteleostomi</taxon>
        <taxon>Lepidosauria</taxon>
        <taxon>Squamata</taxon>
        <taxon>Bifurcata</taxon>
        <taxon>Unidentata</taxon>
        <taxon>Episquamata</taxon>
        <taxon>Toxicofera</taxon>
        <taxon>Iguania</taxon>
        <taxon>Acrodonta</taxon>
        <taxon>Agamidae</taxon>
        <taxon>Amphibolurinae</taxon>
        <taxon>Pogona</taxon>
    </lineage>
</organism>
<dbReference type="PROSITE" id="PS00280">
    <property type="entry name" value="BPTI_KUNITZ_1"/>
    <property type="match status" value="1"/>
</dbReference>
<dbReference type="InterPro" id="IPR020901">
    <property type="entry name" value="Prtase_inh_Kunz-CS"/>
</dbReference>
<feature type="domain" description="VWFA" evidence="7">
    <location>
        <begin position="766"/>
        <end position="939"/>
    </location>
</feature>
<feature type="compositionally biased region" description="Basic and acidic residues" evidence="5">
    <location>
        <begin position="1002"/>
        <end position="1011"/>
    </location>
</feature>
<dbReference type="CDD" id="cd00063">
    <property type="entry name" value="FN3"/>
    <property type="match status" value="5"/>
</dbReference>
<feature type="domain" description="Fibronectin type-III" evidence="9">
    <location>
        <begin position="333"/>
        <end position="425"/>
    </location>
</feature>
<feature type="compositionally biased region" description="Polar residues" evidence="5">
    <location>
        <begin position="1830"/>
        <end position="1841"/>
    </location>
</feature>
<dbReference type="InterPro" id="IPR013783">
    <property type="entry name" value="Ig-like_fold"/>
</dbReference>
<dbReference type="Pfam" id="PF00041">
    <property type="entry name" value="fn3"/>
    <property type="match status" value="5"/>
</dbReference>
<dbReference type="PRINTS" id="PR00453">
    <property type="entry name" value="VWFADOMAIN"/>
</dbReference>
<comment type="subcellular location">
    <subcellularLocation>
        <location evidence="1">Secreted</location>
        <location evidence="1">Extracellular space</location>
        <location evidence="1">Extracellular matrix</location>
    </subcellularLocation>
</comment>
<gene>
    <name evidence="11" type="primary">LOC110082618</name>
</gene>
<feature type="compositionally biased region" description="Basic and acidic residues" evidence="5">
    <location>
        <begin position="1034"/>
        <end position="1043"/>
    </location>
</feature>
<dbReference type="PROSITE" id="PS50234">
    <property type="entry name" value="VWFA"/>
    <property type="match status" value="2"/>
</dbReference>
<dbReference type="InterPro" id="IPR008160">
    <property type="entry name" value="Collagen"/>
</dbReference>
<dbReference type="Gene3D" id="4.10.410.10">
    <property type="entry name" value="Pancreatic trypsin inhibitor Kunitz domain"/>
    <property type="match status" value="1"/>
</dbReference>
<feature type="domain" description="Fibronectin type-III" evidence="9">
    <location>
        <begin position="512"/>
        <end position="604"/>
    </location>
</feature>
<dbReference type="InterPro" id="IPR002223">
    <property type="entry name" value="Kunitz_BPTI"/>
</dbReference>
<feature type="compositionally biased region" description="Gly residues" evidence="5">
    <location>
        <begin position="2227"/>
        <end position="2236"/>
    </location>
</feature>
<sequence>MKASYAEILLFLAALLARNETLASHEACSKAETADVLFLIDESGSVGERDFEKVKDFIYNVVRTFENVKTGETSLHLGVVLYGDKASAKVTMSLTDYTRIQEVLGAVRDLTFKGGNAKTGNALSFIAHTMIGAGTLREEAAKIVILITDEKSSDSVDEPAGALKDAGVTVFAVGIKHADKKELSKIASQPLEEHLFYVEDFHHLSSLSRKLSRRLCITASEPPQPAKQTVNVEKIVGPRDLVVSEPSYNSLRLTWSPATGKVKGYQVLVDSLSAAGESGPRDQQQIVLAANENTVLVTGLQPNTKHFFTVLAVYADVFGEPVTVKGKTTPIPPVTNFRVIEEGLSSLKVAWTPPLGKLSGYKIYIPESNKPGITSEKILGGDVFSHVLENLHEDKEYTVSIYAVYPEGPSQPVSATGKTLKLVPVKNISLQNETTNTIQARWTQVRGASGYRLIWASSEGSVQNVNLGDAYSYYMIQGLQPGTEYTVTINPIFGIIEGPIVTAKATTLSSSTVQILKATDITVNSALVFWNSVPGATGYRVTWGPTPEFFGRDRAQQLTLNSSTTAYHLRNLAHDTEYVISLYVLFGFMEGPGITITARTSPLGYASSFKVTSSTSTSISLSWSAVPAATKYKIIWKSAGAGKEREAAKSQLLKGHVREHRLEGLLPNTQYTIGIAAIFGTSEGKVVTLQQSTAGPRGNLSSPPSTISSVKSVTARLLPVNPHQPALPTASSFRPRTTSAQTAQAVKISSPRAPPSGPVCSKFKADIAFLVDESSSIGQSNFLKVKDFLFRIVSYFPKIGPEGTQIAVAQYSEEPRAEFHFNRYKDRNSVLKTLKRLRYVGGNTKTGKAMGYMLKEVFQSSKGMRPAVPHILVLLTDGRSQDDVTPPATVAHLTGIHLITVGIAGADPEELKKILLYRNLNNLFYVNSFDDLPQIIRELIEAICLGSHQEGVTPQQGEIAAKEGETGKPEFLLDEKGKAPTSASSAVQPPSGPCDPKCSKAQKGEKGDRGPPGDVNLVGLQTGGGYDPFSFATKGEKGERGLPGKDGIPGLPGRPGRTGPPGSPGLMGLPGIQGDHGPPGYPGPPGPKGDRGEPGYVLGGVEVIPGQNGQPGPPGYKGQPGVTGVPGPPGLPGLPGPQGPPGLSIKGEPGDPGTRGPRGKSGIKGEKGGTGEPGKAGLPGPIGLDGAPGTSGSKGEKGETGEGVPGLPGAKGPEGDKGAMGFPGPQGEKGERGIPGIGGSTGLRGKKGPDGNKGEKGERGDVGPKGLQGIAGLPGPVGPKGDQGMQGFPGAPAMGVVGPSGKKGARGDIGPAGPPGPKGDPGNQGKKGEKGSPGFGIPGQLGLKGEPGERGNVGLSGKPGQKGEIGPKGEKGEPGLTGRPGEPGLRGKDGERGKKGEPGIQGEAGTPGEQGERGIRGPLGLPGRPGERGMKGDMGESGKDGLAGEKGDKGESGQPGPPGIPGQTAPPSENYITVKGEKGEPGPPGKEMDIKGLESVLEAYGIKLALLKELTDLLIQDGVELVTQQIAGPRKGKGKAAKRKQGFKQAVDHEGSLKHEVPDEHLGRTTAVTKDPNRELAYSGPEAAEFILSSSTFPPSTMTKAVPGETFMTTVNSSSMASEVTVDRISPGEPKATRVTDSPGAKNTTQPRWNRNQNSFEEGEIAENTTLEEGLWSLEEPSVRKELEGELEHGSTRLDLESTFHSVENTSHQMTEILEKQKADEGVFNMLPSPDLEVEAHSSEQASKELPGPLKKRRGERKKEKQDSQENAGAADVPEQKVNLRVRRTVEEQTLTVRGPGALGQREPLVGHHPNNGAYPGPRGARTVKKQESDTVNLDFTSTSAQKGEKGSPGSQGSKGEKGEPGEPGEPGSKGARGDEGDVGQKGEPGVGFRGPAGQAGPPGSKGEPGAPGAPGAQGIQGIRGNPGISGSQGKRGPPGQPGIPGQKGERGQRGRNGSPGLPGPPGLPGQEGIPGAPGMKGNKGEIGLGKPGPRGPRGPPGPRGEEGIVGVRGPVGMMGQMGLPGPKGEKGEVGFPGPKGERGDPMTIFGPQGYKGNKGDSGERGPPGFDGDKGEKGEDGPSGEKGVKGEAGAKGVMGLFGARGPVGQKGELGEPGLPGFAGMAGLDGKNGAKGAKGDRGLPGQKGEPGGKGDPGATGDVGRKGSKGLRGLPGRTGPPGTDGIKGEVGSTGRPGTPGSDGLLGPKGERGESGTDGHQGVLGQKGEKGAKGVPGLGGFKGRVGLPGKVGVAGPPGAQGPQGEPGTQGERGQRGKQQRCPRGPPGMPGDRGEMGEKGPAGRKGDKGDPGLSAEEVKAIVKSEMGDQEGDKNVRLAKRLADTGADYLPDFGHRGKRALQAEVSPKQELFGDKQNETKAGLLRTESAPSLSDPCVLPMDEGSCLRYTVLWYYHQEDNNCRPFIFGGCGGNANQFPSKRKCELWCKRTAGEDEQEIPEVR</sequence>
<feature type="compositionally biased region" description="Polar residues" evidence="5">
    <location>
        <begin position="729"/>
        <end position="744"/>
    </location>
</feature>
<keyword evidence="3" id="KW-0176">Collagen</keyword>
<keyword evidence="2" id="KW-0964">Secreted</keyword>
<name>A0ABM5GLN4_9SAUR</name>
<feature type="domain" description="Fibronectin type-III" evidence="9">
    <location>
        <begin position="237"/>
        <end position="332"/>
    </location>
</feature>
<feature type="region of interest" description="Disordered" evidence="5">
    <location>
        <begin position="1627"/>
        <end position="1657"/>
    </location>
</feature>
<evidence type="ECO:0000256" key="3">
    <source>
        <dbReference type="ARBA" id="ARBA00023119"/>
    </source>
</evidence>
<dbReference type="PANTHER" id="PTHR24023">
    <property type="entry name" value="COLLAGEN ALPHA"/>
    <property type="match status" value="1"/>
</dbReference>
<feature type="region of interest" description="Disordered" evidence="5">
    <location>
        <begin position="1734"/>
        <end position="2088"/>
    </location>
</feature>
<feature type="compositionally biased region" description="Pro residues" evidence="5">
    <location>
        <begin position="1990"/>
        <end position="1999"/>
    </location>
</feature>
<feature type="compositionally biased region" description="Basic and acidic residues" evidence="5">
    <location>
        <begin position="1872"/>
        <end position="1881"/>
    </location>
</feature>
<evidence type="ECO:0000259" key="7">
    <source>
        <dbReference type="PROSITE" id="PS50234"/>
    </source>
</evidence>
<dbReference type="SUPFAM" id="SSF57362">
    <property type="entry name" value="BPTI-like"/>
    <property type="match status" value="1"/>
</dbReference>
<dbReference type="Gene3D" id="2.60.40.10">
    <property type="entry name" value="Immunoglobulins"/>
    <property type="match status" value="5"/>
</dbReference>
<feature type="region of interest" description="Disordered" evidence="5">
    <location>
        <begin position="1030"/>
        <end position="1489"/>
    </location>
</feature>
<dbReference type="InterPro" id="IPR036880">
    <property type="entry name" value="Kunitz_BPTI_sf"/>
</dbReference>
<evidence type="ECO:0000313" key="10">
    <source>
        <dbReference type="Proteomes" id="UP001652642"/>
    </source>
</evidence>
<feature type="compositionally biased region" description="Low complexity" evidence="5">
    <location>
        <begin position="1896"/>
        <end position="1934"/>
    </location>
</feature>
<feature type="compositionally biased region" description="Gly residues" evidence="5">
    <location>
        <begin position="1233"/>
        <end position="1242"/>
    </location>
</feature>
<dbReference type="InterPro" id="IPR002035">
    <property type="entry name" value="VWF_A"/>
</dbReference>